<keyword evidence="2" id="KW-1185">Reference proteome</keyword>
<reference evidence="1" key="2">
    <citation type="submission" date="2020-06" db="EMBL/GenBank/DDBJ databases">
        <title>Helianthus annuus Genome sequencing and assembly Release 2.</title>
        <authorList>
            <person name="Gouzy J."/>
            <person name="Langlade N."/>
            <person name="Munos S."/>
        </authorList>
    </citation>
    <scope>NUCLEOTIDE SEQUENCE</scope>
    <source>
        <tissue evidence="1">Leaves</tissue>
    </source>
</reference>
<evidence type="ECO:0000313" key="1">
    <source>
        <dbReference type="EMBL" id="KAF5786191.1"/>
    </source>
</evidence>
<dbReference type="Proteomes" id="UP000215914">
    <property type="component" value="Unassembled WGS sequence"/>
</dbReference>
<protein>
    <submittedName>
        <fullName evidence="1">Uncharacterized protein</fullName>
    </submittedName>
</protein>
<evidence type="ECO:0000313" key="2">
    <source>
        <dbReference type="Proteomes" id="UP000215914"/>
    </source>
</evidence>
<proteinExistence type="predicted"/>
<accession>A0A9K3HX90</accession>
<reference evidence="1" key="1">
    <citation type="journal article" date="2017" name="Nature">
        <title>The sunflower genome provides insights into oil metabolism, flowering and Asterid evolution.</title>
        <authorList>
            <person name="Badouin H."/>
            <person name="Gouzy J."/>
            <person name="Grassa C.J."/>
            <person name="Murat F."/>
            <person name="Staton S.E."/>
            <person name="Cottret L."/>
            <person name="Lelandais-Briere C."/>
            <person name="Owens G.L."/>
            <person name="Carrere S."/>
            <person name="Mayjonade B."/>
            <person name="Legrand L."/>
            <person name="Gill N."/>
            <person name="Kane N.C."/>
            <person name="Bowers J.E."/>
            <person name="Hubner S."/>
            <person name="Bellec A."/>
            <person name="Berard A."/>
            <person name="Berges H."/>
            <person name="Blanchet N."/>
            <person name="Boniface M.C."/>
            <person name="Brunel D."/>
            <person name="Catrice O."/>
            <person name="Chaidir N."/>
            <person name="Claudel C."/>
            <person name="Donnadieu C."/>
            <person name="Faraut T."/>
            <person name="Fievet G."/>
            <person name="Helmstetter N."/>
            <person name="King M."/>
            <person name="Knapp S.J."/>
            <person name="Lai Z."/>
            <person name="Le Paslier M.C."/>
            <person name="Lippi Y."/>
            <person name="Lorenzon L."/>
            <person name="Mandel J.R."/>
            <person name="Marage G."/>
            <person name="Marchand G."/>
            <person name="Marquand E."/>
            <person name="Bret-Mestries E."/>
            <person name="Morien E."/>
            <person name="Nambeesan S."/>
            <person name="Nguyen T."/>
            <person name="Pegot-Espagnet P."/>
            <person name="Pouilly N."/>
            <person name="Raftis F."/>
            <person name="Sallet E."/>
            <person name="Schiex T."/>
            <person name="Thomas J."/>
            <person name="Vandecasteele C."/>
            <person name="Vares D."/>
            <person name="Vear F."/>
            <person name="Vautrin S."/>
            <person name="Crespi M."/>
            <person name="Mangin B."/>
            <person name="Burke J.M."/>
            <person name="Salse J."/>
            <person name="Munos S."/>
            <person name="Vincourt P."/>
            <person name="Rieseberg L.H."/>
            <person name="Langlade N.B."/>
        </authorList>
    </citation>
    <scope>NUCLEOTIDE SEQUENCE</scope>
    <source>
        <tissue evidence="1">Leaves</tissue>
    </source>
</reference>
<dbReference type="EMBL" id="MNCJ02000325">
    <property type="protein sequence ID" value="KAF5786191.1"/>
    <property type="molecule type" value="Genomic_DNA"/>
</dbReference>
<sequence length="92" mass="10781">MRSTPNLLPPFTTHHHHLPLQPTTTSIITFNQWRIQELFQWVRFGRFSLTFFKSYKVLTIFSIFLQTEWVHVNPQKRAGSSTAFNPPPPSLS</sequence>
<gene>
    <name evidence="1" type="ORF">HanXRQr2_Chr10g0437911</name>
</gene>
<name>A0A9K3HX90_HELAN</name>
<dbReference type="Gramene" id="mRNA:HanXRQr2_Chr10g0437911">
    <property type="protein sequence ID" value="CDS:HanXRQr2_Chr10g0437911.1"/>
    <property type="gene ID" value="HanXRQr2_Chr10g0437911"/>
</dbReference>
<dbReference type="AlphaFoldDB" id="A0A9K3HX90"/>
<comment type="caution">
    <text evidence="1">The sequence shown here is derived from an EMBL/GenBank/DDBJ whole genome shotgun (WGS) entry which is preliminary data.</text>
</comment>
<organism evidence="1 2">
    <name type="scientific">Helianthus annuus</name>
    <name type="common">Common sunflower</name>
    <dbReference type="NCBI Taxonomy" id="4232"/>
    <lineage>
        <taxon>Eukaryota</taxon>
        <taxon>Viridiplantae</taxon>
        <taxon>Streptophyta</taxon>
        <taxon>Embryophyta</taxon>
        <taxon>Tracheophyta</taxon>
        <taxon>Spermatophyta</taxon>
        <taxon>Magnoliopsida</taxon>
        <taxon>eudicotyledons</taxon>
        <taxon>Gunneridae</taxon>
        <taxon>Pentapetalae</taxon>
        <taxon>asterids</taxon>
        <taxon>campanulids</taxon>
        <taxon>Asterales</taxon>
        <taxon>Asteraceae</taxon>
        <taxon>Asteroideae</taxon>
        <taxon>Heliantheae alliance</taxon>
        <taxon>Heliantheae</taxon>
        <taxon>Helianthus</taxon>
    </lineage>
</organism>